<dbReference type="SUPFAM" id="SSF51430">
    <property type="entry name" value="NAD(P)-linked oxidoreductase"/>
    <property type="match status" value="1"/>
</dbReference>
<evidence type="ECO:0000256" key="1">
    <source>
        <dbReference type="ARBA" id="ARBA00023002"/>
    </source>
</evidence>
<dbReference type="InterPro" id="IPR036812">
    <property type="entry name" value="NAD(P)_OxRdtase_dom_sf"/>
</dbReference>
<dbReference type="CDD" id="cd19091">
    <property type="entry name" value="AKR_PsAKR"/>
    <property type="match status" value="1"/>
</dbReference>
<keyword evidence="4" id="KW-1185">Reference proteome</keyword>
<dbReference type="Gene3D" id="3.20.20.100">
    <property type="entry name" value="NADP-dependent oxidoreductase domain"/>
    <property type="match status" value="1"/>
</dbReference>
<dbReference type="OrthoDB" id="7181835at2"/>
<proteinExistence type="predicted"/>
<evidence type="ECO:0000313" key="4">
    <source>
        <dbReference type="Proteomes" id="UP000282971"/>
    </source>
</evidence>
<organism evidence="3 4">
    <name type="scientific">Sphingomonas crocodyli</name>
    <dbReference type="NCBI Taxonomy" id="1979270"/>
    <lineage>
        <taxon>Bacteria</taxon>
        <taxon>Pseudomonadati</taxon>
        <taxon>Pseudomonadota</taxon>
        <taxon>Alphaproteobacteria</taxon>
        <taxon>Sphingomonadales</taxon>
        <taxon>Sphingomonadaceae</taxon>
        <taxon>Sphingomonas</taxon>
    </lineage>
</organism>
<name>A0A437M519_9SPHN</name>
<dbReference type="FunFam" id="3.20.20.100:FF:000004">
    <property type="entry name" value="Oxidoreductase, aldo/keto reductase"/>
    <property type="match status" value="1"/>
</dbReference>
<dbReference type="GO" id="GO:0016491">
    <property type="term" value="F:oxidoreductase activity"/>
    <property type="evidence" value="ECO:0007669"/>
    <property type="project" value="UniProtKB-KW"/>
</dbReference>
<dbReference type="PANTHER" id="PTHR43364:SF18">
    <property type="entry name" value="OXIDOREDUCTASE"/>
    <property type="match status" value="1"/>
</dbReference>
<dbReference type="GO" id="GO:0005829">
    <property type="term" value="C:cytosol"/>
    <property type="evidence" value="ECO:0007669"/>
    <property type="project" value="TreeGrafter"/>
</dbReference>
<evidence type="ECO:0000259" key="2">
    <source>
        <dbReference type="Pfam" id="PF00248"/>
    </source>
</evidence>
<dbReference type="InterPro" id="IPR050523">
    <property type="entry name" value="AKR_Detox_Biosynth"/>
</dbReference>
<dbReference type="RefSeq" id="WP_127740700.1">
    <property type="nucleotide sequence ID" value="NZ_SACN01000001.1"/>
</dbReference>
<keyword evidence="1" id="KW-0560">Oxidoreductase</keyword>
<gene>
    <name evidence="3" type="ORF">EOD43_02265</name>
</gene>
<sequence length="343" mass="37151">METRFLGRSGLALSVIGFGTMTFNDKGGYFDAIGTTGVETAKRQIDLCIDAGVNWFDTADAYAAGRSEEILGEALGKKRRDVIVATKAFNVMSPGPNGRGLSRRHLIEACDASLRRLGTDWIDIYQVHGPDMLVPMEETLRALDDLVRAGKVRYVACSNHAGWQLMKALGLSDRLGLERYIGQQIQYSLLVRDAEHELLPCGVDQGVGAVIWSPLAQGYLSGKFRDGADSADTRLARSNRLTGADNDRARAVVDVAATIGDARNVSPAQVALAWLLARPGVSSVIIGARSDEQLRDNLAAASLTLSADEIAQLDAVSQTASPYPDSYFRQFASERNPPIFARY</sequence>
<reference evidence="3 4" key="1">
    <citation type="submission" date="2019-01" db="EMBL/GenBank/DDBJ databases">
        <authorList>
            <person name="Chen W.-M."/>
        </authorList>
    </citation>
    <scope>NUCLEOTIDE SEQUENCE [LARGE SCALE GENOMIC DNA]</scope>
    <source>
        <strain evidence="3 4">CCP-7</strain>
    </source>
</reference>
<dbReference type="PANTHER" id="PTHR43364">
    <property type="entry name" value="NADH-SPECIFIC METHYLGLYOXAL REDUCTASE-RELATED"/>
    <property type="match status" value="1"/>
</dbReference>
<evidence type="ECO:0000313" key="3">
    <source>
        <dbReference type="EMBL" id="RVT92767.1"/>
    </source>
</evidence>
<protein>
    <submittedName>
        <fullName evidence="3">Aldo/keto reductase</fullName>
    </submittedName>
</protein>
<dbReference type="InterPro" id="IPR023210">
    <property type="entry name" value="NADP_OxRdtase_dom"/>
</dbReference>
<dbReference type="AlphaFoldDB" id="A0A437M519"/>
<dbReference type="EMBL" id="SACN01000001">
    <property type="protein sequence ID" value="RVT92767.1"/>
    <property type="molecule type" value="Genomic_DNA"/>
</dbReference>
<dbReference type="Proteomes" id="UP000282971">
    <property type="component" value="Unassembled WGS sequence"/>
</dbReference>
<comment type="caution">
    <text evidence="3">The sequence shown here is derived from an EMBL/GenBank/DDBJ whole genome shotgun (WGS) entry which is preliminary data.</text>
</comment>
<accession>A0A437M519</accession>
<feature type="domain" description="NADP-dependent oxidoreductase" evidence="2">
    <location>
        <begin position="16"/>
        <end position="317"/>
    </location>
</feature>
<dbReference type="Pfam" id="PF00248">
    <property type="entry name" value="Aldo_ket_red"/>
    <property type="match status" value="1"/>
</dbReference>